<comment type="catalytic activity">
    <reaction evidence="4 5 6">
        <text>an acyl phosphate + H2O = a carboxylate + phosphate + H(+)</text>
        <dbReference type="Rhea" id="RHEA:14965"/>
        <dbReference type="ChEBI" id="CHEBI:15377"/>
        <dbReference type="ChEBI" id="CHEBI:15378"/>
        <dbReference type="ChEBI" id="CHEBI:29067"/>
        <dbReference type="ChEBI" id="CHEBI:43474"/>
        <dbReference type="ChEBI" id="CHEBI:59918"/>
        <dbReference type="EC" id="3.6.1.7"/>
    </reaction>
</comment>
<dbReference type="PANTHER" id="PTHR47268:SF4">
    <property type="entry name" value="ACYLPHOSPHATASE"/>
    <property type="match status" value="1"/>
</dbReference>
<dbReference type="PROSITE" id="PS00150">
    <property type="entry name" value="ACYLPHOSPHATASE_1"/>
    <property type="match status" value="1"/>
</dbReference>
<dbReference type="InterPro" id="IPR036046">
    <property type="entry name" value="Acylphosphatase-like_dom_sf"/>
</dbReference>
<dbReference type="PRINTS" id="PR00112">
    <property type="entry name" value="ACYLPHPHTASE"/>
</dbReference>
<dbReference type="PANTHER" id="PTHR47268">
    <property type="entry name" value="ACYLPHOSPHATASE"/>
    <property type="match status" value="1"/>
</dbReference>
<gene>
    <name evidence="9" type="ORF">ACFQRG_09850</name>
</gene>
<feature type="active site" evidence="5">
    <location>
        <position position="36"/>
    </location>
</feature>
<comment type="similarity">
    <text evidence="1 7">Belongs to the acylphosphatase family.</text>
</comment>
<evidence type="ECO:0000259" key="8">
    <source>
        <dbReference type="PROSITE" id="PS51160"/>
    </source>
</evidence>
<evidence type="ECO:0000256" key="6">
    <source>
        <dbReference type="RuleBase" id="RU000553"/>
    </source>
</evidence>
<organism evidence="9 10">
    <name type="scientific">Scopulibacillus cellulosilyticus</name>
    <dbReference type="NCBI Taxonomy" id="2665665"/>
    <lineage>
        <taxon>Bacteria</taxon>
        <taxon>Bacillati</taxon>
        <taxon>Bacillota</taxon>
        <taxon>Bacilli</taxon>
        <taxon>Bacillales</taxon>
        <taxon>Sporolactobacillaceae</taxon>
        <taxon>Scopulibacillus</taxon>
    </lineage>
</organism>
<feature type="domain" description="Acylphosphatase-like" evidence="8">
    <location>
        <begin position="3"/>
        <end position="90"/>
    </location>
</feature>
<evidence type="ECO:0000313" key="10">
    <source>
        <dbReference type="Proteomes" id="UP001596505"/>
    </source>
</evidence>
<dbReference type="PROSITE" id="PS51160">
    <property type="entry name" value="ACYLPHOSPHATASE_3"/>
    <property type="match status" value="1"/>
</dbReference>
<dbReference type="EMBL" id="JBHTCO010000011">
    <property type="protein sequence ID" value="MFC7393267.1"/>
    <property type="molecule type" value="Genomic_DNA"/>
</dbReference>
<dbReference type="InterPro" id="IPR020456">
    <property type="entry name" value="Acylphosphatase"/>
</dbReference>
<evidence type="ECO:0000256" key="1">
    <source>
        <dbReference type="ARBA" id="ARBA00005614"/>
    </source>
</evidence>
<dbReference type="RefSeq" id="WP_380965728.1">
    <property type="nucleotide sequence ID" value="NZ_JBHTCO010000011.1"/>
</dbReference>
<evidence type="ECO:0000313" key="9">
    <source>
        <dbReference type="EMBL" id="MFC7393267.1"/>
    </source>
</evidence>
<dbReference type="Proteomes" id="UP001596505">
    <property type="component" value="Unassembled WGS sequence"/>
</dbReference>
<dbReference type="Pfam" id="PF00708">
    <property type="entry name" value="Acylphosphatase"/>
    <property type="match status" value="1"/>
</dbReference>
<reference evidence="10" key="1">
    <citation type="journal article" date="2019" name="Int. J. Syst. Evol. Microbiol.">
        <title>The Global Catalogue of Microorganisms (GCM) 10K type strain sequencing project: providing services to taxonomists for standard genome sequencing and annotation.</title>
        <authorList>
            <consortium name="The Broad Institute Genomics Platform"/>
            <consortium name="The Broad Institute Genome Sequencing Center for Infectious Disease"/>
            <person name="Wu L."/>
            <person name="Ma J."/>
        </authorList>
    </citation>
    <scope>NUCLEOTIDE SEQUENCE [LARGE SCALE GENOMIC DNA]</scope>
    <source>
        <strain evidence="10">CGMCC 1.16305</strain>
    </source>
</reference>
<evidence type="ECO:0000256" key="3">
    <source>
        <dbReference type="ARBA" id="ARBA00015991"/>
    </source>
</evidence>
<evidence type="ECO:0000256" key="7">
    <source>
        <dbReference type="RuleBase" id="RU004168"/>
    </source>
</evidence>
<sequence length="90" mass="10434">MQRIRAIIRGSVQGVGFRFFTQQTAEKYNIKGWVKNNADGTVEIEAEGESGSLDNFFKVIKEGNRFSHVEDLALYKKESLKHFNRFKITY</sequence>
<name>A0ABW2PV78_9BACL</name>
<dbReference type="InterPro" id="IPR001792">
    <property type="entry name" value="Acylphosphatase-like_dom"/>
</dbReference>
<protein>
    <recommendedName>
        <fullName evidence="3 5">Acylphosphatase</fullName>
        <ecNumber evidence="2 5">3.6.1.7</ecNumber>
    </recommendedName>
</protein>
<dbReference type="PROSITE" id="PS00151">
    <property type="entry name" value="ACYLPHOSPHATASE_2"/>
    <property type="match status" value="1"/>
</dbReference>
<evidence type="ECO:0000256" key="5">
    <source>
        <dbReference type="PROSITE-ProRule" id="PRU00520"/>
    </source>
</evidence>
<dbReference type="InterPro" id="IPR017968">
    <property type="entry name" value="Acylphosphatase_CS"/>
</dbReference>
<keyword evidence="10" id="KW-1185">Reference proteome</keyword>
<feature type="active site" evidence="5">
    <location>
        <position position="18"/>
    </location>
</feature>
<dbReference type="EC" id="3.6.1.7" evidence="2 5"/>
<evidence type="ECO:0000256" key="2">
    <source>
        <dbReference type="ARBA" id="ARBA00012150"/>
    </source>
</evidence>
<evidence type="ECO:0000256" key="4">
    <source>
        <dbReference type="ARBA" id="ARBA00047645"/>
    </source>
</evidence>
<dbReference type="Gene3D" id="3.30.70.100">
    <property type="match status" value="1"/>
</dbReference>
<keyword evidence="5 6" id="KW-0378">Hydrolase</keyword>
<proteinExistence type="inferred from homology"/>
<comment type="caution">
    <text evidence="9">The sequence shown here is derived from an EMBL/GenBank/DDBJ whole genome shotgun (WGS) entry which is preliminary data.</text>
</comment>
<accession>A0ABW2PV78</accession>
<dbReference type="SUPFAM" id="SSF54975">
    <property type="entry name" value="Acylphosphatase/BLUF domain-like"/>
    <property type="match status" value="1"/>
</dbReference>